<dbReference type="PANTHER" id="PTHR45657:SF1">
    <property type="entry name" value="CRAL-TRIO DOMAIN-CONTAINING PROTEIN YKL091C-RELATED"/>
    <property type="match status" value="1"/>
</dbReference>
<dbReference type="Gene3D" id="1.10.8.20">
    <property type="entry name" value="N-terminal domain of phosphatidylinositol transfer protein sec14p"/>
    <property type="match status" value="1"/>
</dbReference>
<dbReference type="SUPFAM" id="SSF52087">
    <property type="entry name" value="CRAL/TRIO domain"/>
    <property type="match status" value="1"/>
</dbReference>
<feature type="domain" description="CRAL-TRIO" evidence="2">
    <location>
        <begin position="108"/>
        <end position="281"/>
    </location>
</feature>
<dbReference type="Proteomes" id="UP000799757">
    <property type="component" value="Unassembled WGS sequence"/>
</dbReference>
<sequence length="354" mass="39042">MATPGPHELKLDPKYDDYDFPTTAPTPQNGHPGHTTPEQDAQVFQLRSVLEAAGYTQNLDTLTMLRFLRARKFNVELAKQMFIDCEKWRKEYAGIGVDELVRTFDYKERPEVFKYYPQYYHKTDKDGRPLYIEQLGNADLTAMAKITSEERMIQNLVCEYEKMADPRLPACSRKFGQLLETSCTIMDLKGVGIARATSVYGYLGAVSAISQNYYPERLGKLYIINAPWGFAGVFSIVKRFLDPVTVSKIHVLGTGYEKELLKQVPAENLPKAFGGQCDCPGGCPLSDAGPWQDPELVKEPKWAKKAEKASDAIDNTQLPGPTEGAAGTAPPAAGPVTTEPAAQPAVAPNTQAAT</sequence>
<proteinExistence type="predicted"/>
<gene>
    <name evidence="3" type="ORF">K505DRAFT_259854</name>
</gene>
<dbReference type="InterPro" id="IPR011074">
    <property type="entry name" value="CRAL/TRIO_N_dom"/>
</dbReference>
<name>A0A6A6WRB2_9PLEO</name>
<dbReference type="Pfam" id="PF03765">
    <property type="entry name" value="CRAL_TRIO_N"/>
    <property type="match status" value="1"/>
</dbReference>
<feature type="region of interest" description="Disordered" evidence="1">
    <location>
        <begin position="1"/>
        <end position="38"/>
    </location>
</feature>
<evidence type="ECO:0000313" key="3">
    <source>
        <dbReference type="EMBL" id="KAF2786468.1"/>
    </source>
</evidence>
<dbReference type="InterPro" id="IPR036273">
    <property type="entry name" value="CRAL/TRIO_N_dom_sf"/>
</dbReference>
<feature type="compositionally biased region" description="Basic and acidic residues" evidence="1">
    <location>
        <begin position="7"/>
        <end position="17"/>
    </location>
</feature>
<evidence type="ECO:0000256" key="1">
    <source>
        <dbReference type="SAM" id="MobiDB-lite"/>
    </source>
</evidence>
<protein>
    <submittedName>
        <fullName evidence="3">SEC14 cytosolic factor</fullName>
    </submittedName>
</protein>
<dbReference type="AlphaFoldDB" id="A0A6A6WRB2"/>
<feature type="region of interest" description="Disordered" evidence="1">
    <location>
        <begin position="299"/>
        <end position="354"/>
    </location>
</feature>
<dbReference type="SMART" id="SM01100">
    <property type="entry name" value="CRAL_TRIO_N"/>
    <property type="match status" value="1"/>
</dbReference>
<dbReference type="SUPFAM" id="SSF46938">
    <property type="entry name" value="CRAL/TRIO N-terminal domain"/>
    <property type="match status" value="1"/>
</dbReference>
<evidence type="ECO:0000259" key="2">
    <source>
        <dbReference type="PROSITE" id="PS50191"/>
    </source>
</evidence>
<dbReference type="SMART" id="SM00516">
    <property type="entry name" value="SEC14"/>
    <property type="match status" value="1"/>
</dbReference>
<dbReference type="InterPro" id="IPR001251">
    <property type="entry name" value="CRAL-TRIO_dom"/>
</dbReference>
<organism evidence="3 4">
    <name type="scientific">Melanomma pulvis-pyrius CBS 109.77</name>
    <dbReference type="NCBI Taxonomy" id="1314802"/>
    <lineage>
        <taxon>Eukaryota</taxon>
        <taxon>Fungi</taxon>
        <taxon>Dikarya</taxon>
        <taxon>Ascomycota</taxon>
        <taxon>Pezizomycotina</taxon>
        <taxon>Dothideomycetes</taxon>
        <taxon>Pleosporomycetidae</taxon>
        <taxon>Pleosporales</taxon>
        <taxon>Melanommataceae</taxon>
        <taxon>Melanomma</taxon>
    </lineage>
</organism>
<dbReference type="PROSITE" id="PS50191">
    <property type="entry name" value="CRAL_TRIO"/>
    <property type="match status" value="1"/>
</dbReference>
<feature type="compositionally biased region" description="Basic and acidic residues" evidence="1">
    <location>
        <begin position="299"/>
        <end position="311"/>
    </location>
</feature>
<reference evidence="3" key="1">
    <citation type="journal article" date="2020" name="Stud. Mycol.">
        <title>101 Dothideomycetes genomes: a test case for predicting lifestyles and emergence of pathogens.</title>
        <authorList>
            <person name="Haridas S."/>
            <person name="Albert R."/>
            <person name="Binder M."/>
            <person name="Bloem J."/>
            <person name="Labutti K."/>
            <person name="Salamov A."/>
            <person name="Andreopoulos B."/>
            <person name="Baker S."/>
            <person name="Barry K."/>
            <person name="Bills G."/>
            <person name="Bluhm B."/>
            <person name="Cannon C."/>
            <person name="Castanera R."/>
            <person name="Culley D."/>
            <person name="Daum C."/>
            <person name="Ezra D."/>
            <person name="Gonzalez J."/>
            <person name="Henrissat B."/>
            <person name="Kuo A."/>
            <person name="Liang C."/>
            <person name="Lipzen A."/>
            <person name="Lutzoni F."/>
            <person name="Magnuson J."/>
            <person name="Mondo S."/>
            <person name="Nolan M."/>
            <person name="Ohm R."/>
            <person name="Pangilinan J."/>
            <person name="Park H.-J."/>
            <person name="Ramirez L."/>
            <person name="Alfaro M."/>
            <person name="Sun H."/>
            <person name="Tritt A."/>
            <person name="Yoshinaga Y."/>
            <person name="Zwiers L.-H."/>
            <person name="Turgeon B."/>
            <person name="Goodwin S."/>
            <person name="Spatafora J."/>
            <person name="Crous P."/>
            <person name="Grigoriev I."/>
        </authorList>
    </citation>
    <scope>NUCLEOTIDE SEQUENCE</scope>
    <source>
        <strain evidence="3">CBS 109.77</strain>
    </source>
</reference>
<dbReference type="CDD" id="cd00170">
    <property type="entry name" value="SEC14"/>
    <property type="match status" value="1"/>
</dbReference>
<dbReference type="PANTHER" id="PTHR45657">
    <property type="entry name" value="CRAL-TRIO DOMAIN-CONTAINING PROTEIN YKL091C-RELATED"/>
    <property type="match status" value="1"/>
</dbReference>
<dbReference type="Gene3D" id="3.40.525.10">
    <property type="entry name" value="CRAL-TRIO lipid binding domain"/>
    <property type="match status" value="1"/>
</dbReference>
<dbReference type="OrthoDB" id="1434354at2759"/>
<accession>A0A6A6WRB2</accession>
<evidence type="ECO:0000313" key="4">
    <source>
        <dbReference type="Proteomes" id="UP000799757"/>
    </source>
</evidence>
<dbReference type="InterPro" id="IPR051026">
    <property type="entry name" value="PI/PC_transfer"/>
</dbReference>
<dbReference type="EMBL" id="MU002460">
    <property type="protein sequence ID" value="KAF2786468.1"/>
    <property type="molecule type" value="Genomic_DNA"/>
</dbReference>
<dbReference type="InterPro" id="IPR036865">
    <property type="entry name" value="CRAL-TRIO_dom_sf"/>
</dbReference>
<dbReference type="Pfam" id="PF00650">
    <property type="entry name" value="CRAL_TRIO"/>
    <property type="match status" value="1"/>
</dbReference>
<keyword evidence="4" id="KW-1185">Reference proteome</keyword>
<feature type="compositionally biased region" description="Low complexity" evidence="1">
    <location>
        <begin position="319"/>
        <end position="342"/>
    </location>
</feature>